<dbReference type="SUPFAM" id="SSF47413">
    <property type="entry name" value="lambda repressor-like DNA-binding domains"/>
    <property type="match status" value="1"/>
</dbReference>
<dbReference type="Pfam" id="PF01381">
    <property type="entry name" value="HTH_3"/>
    <property type="match status" value="1"/>
</dbReference>
<proteinExistence type="predicted"/>
<feature type="domain" description="HTH cro/C1-type" evidence="1">
    <location>
        <begin position="7"/>
        <end position="50"/>
    </location>
</feature>
<accession>A0ABU6JSZ1</accession>
<comment type="caution">
    <text evidence="2">The sequence shown here is derived from an EMBL/GenBank/DDBJ whole genome shotgun (WGS) entry which is preliminary data.</text>
</comment>
<gene>
    <name evidence="2" type="ORF">VSX58_12360</name>
</gene>
<dbReference type="InterPro" id="IPR010982">
    <property type="entry name" value="Lambda_DNA-bd_dom_sf"/>
</dbReference>
<dbReference type="Proteomes" id="UP001309705">
    <property type="component" value="Unassembled WGS sequence"/>
</dbReference>
<protein>
    <submittedName>
        <fullName evidence="2">Helix-turn-helix transcriptional regulator</fullName>
    </submittedName>
</protein>
<dbReference type="RefSeq" id="WP_327618353.1">
    <property type="nucleotide sequence ID" value="NZ_JAYWTM010000009.1"/>
</dbReference>
<evidence type="ECO:0000259" key="1">
    <source>
        <dbReference type="PROSITE" id="PS50943"/>
    </source>
</evidence>
<dbReference type="InterPro" id="IPR001387">
    <property type="entry name" value="Cro/C1-type_HTH"/>
</dbReference>
<evidence type="ECO:0000313" key="3">
    <source>
        <dbReference type="Proteomes" id="UP001309705"/>
    </source>
</evidence>
<organism evidence="2 3">
    <name type="scientific">Brenneria populi</name>
    <dbReference type="NCBI Taxonomy" id="1505588"/>
    <lineage>
        <taxon>Bacteria</taxon>
        <taxon>Pseudomonadati</taxon>
        <taxon>Pseudomonadota</taxon>
        <taxon>Gammaproteobacteria</taxon>
        <taxon>Enterobacterales</taxon>
        <taxon>Pectobacteriaceae</taxon>
        <taxon>Brenneria</taxon>
    </lineage>
</organism>
<dbReference type="Gene3D" id="1.10.260.40">
    <property type="entry name" value="lambda repressor-like DNA-binding domains"/>
    <property type="match status" value="1"/>
</dbReference>
<dbReference type="PROSITE" id="PS50943">
    <property type="entry name" value="HTH_CROC1"/>
    <property type="match status" value="1"/>
</dbReference>
<evidence type="ECO:0000313" key="2">
    <source>
        <dbReference type="EMBL" id="MEC5343386.1"/>
    </source>
</evidence>
<dbReference type="CDD" id="cd00093">
    <property type="entry name" value="HTH_XRE"/>
    <property type="match status" value="1"/>
</dbReference>
<dbReference type="SMART" id="SM00530">
    <property type="entry name" value="HTH_XRE"/>
    <property type="match status" value="1"/>
</dbReference>
<reference evidence="2 3" key="1">
    <citation type="journal article" date="2017" name="Int. J. Syst. Evol. Microbiol.">
        <title>Brenneria populi subsp. brevivirga subsp. nov. isolated from symptomatic bark of Populus x euramericana canker, and description of Brenneria populi subsp. populi subsp. nov.</title>
        <authorList>
            <person name="Zheng M.H."/>
            <person name="Piao C.G."/>
            <person name="Xue H."/>
            <person name="Guo M.W."/>
            <person name="Li Y."/>
        </authorList>
    </citation>
    <scope>NUCLEOTIDE SEQUENCE [LARGE SCALE GENOMIC DNA]</scope>
    <source>
        <strain evidence="2 3">D9-5</strain>
    </source>
</reference>
<sequence length="97" mass="10685">MKLSEKIRAIRMAEGLSQNQLSQLIDLSRNTLAKYESGLYEPSGSSLMKLTQHPRFEKYTLWLMTDKTAPAAGQIAPALAHIGPDATQSNHSDKQTG</sequence>
<dbReference type="EMBL" id="JAYWTM010000009">
    <property type="protein sequence ID" value="MEC5343386.1"/>
    <property type="molecule type" value="Genomic_DNA"/>
</dbReference>
<name>A0ABU6JSZ1_9GAMM</name>
<keyword evidence="3" id="KW-1185">Reference proteome</keyword>